<proteinExistence type="predicted"/>
<dbReference type="AlphaFoldDB" id="A0A072TPU9"/>
<sequence>MVSCGNVDLCVVYQESGYKKSFRITTISSYNFGKEQQFGKFDGECIVSLFGLLVLDREKWDSRVLDSLGRLLVFGCWRLSLGELFYTTFDKSTSIVILLFSTDQTSPILFPSSTAPILVVSFIEWFVYTLLLTKVVSGLLAYESTWVAEVADDITTEDDEFLAA</sequence>
<reference evidence="2" key="3">
    <citation type="submission" date="2015-04" db="UniProtKB">
        <authorList>
            <consortium name="EnsemblPlants"/>
        </authorList>
    </citation>
    <scope>IDENTIFICATION</scope>
    <source>
        <strain evidence="2">cv. Jemalong A17</strain>
    </source>
</reference>
<reference evidence="1 3" key="2">
    <citation type="journal article" date="2014" name="BMC Genomics">
        <title>An improved genome release (version Mt4.0) for the model legume Medicago truncatula.</title>
        <authorList>
            <person name="Tang H."/>
            <person name="Krishnakumar V."/>
            <person name="Bidwell S."/>
            <person name="Rosen B."/>
            <person name="Chan A."/>
            <person name="Zhou S."/>
            <person name="Gentzbittel L."/>
            <person name="Childs K.L."/>
            <person name="Yandell M."/>
            <person name="Gundlach H."/>
            <person name="Mayer K.F."/>
            <person name="Schwartz D.C."/>
            <person name="Town C.D."/>
        </authorList>
    </citation>
    <scope>GENOME REANNOTATION</scope>
    <source>
        <strain evidence="1">A17</strain>
        <strain evidence="2 3">cv. Jemalong A17</strain>
    </source>
</reference>
<dbReference type="HOGENOM" id="CLU_1621492_0_0_1"/>
<evidence type="ECO:0000313" key="3">
    <source>
        <dbReference type="Proteomes" id="UP000002051"/>
    </source>
</evidence>
<evidence type="ECO:0000313" key="2">
    <source>
        <dbReference type="EnsemblPlants" id="KEH19241"/>
    </source>
</evidence>
<reference evidence="1 3" key="1">
    <citation type="journal article" date="2011" name="Nature">
        <title>The Medicago genome provides insight into the evolution of rhizobial symbioses.</title>
        <authorList>
            <person name="Young N.D."/>
            <person name="Debelle F."/>
            <person name="Oldroyd G.E."/>
            <person name="Geurts R."/>
            <person name="Cannon S.B."/>
            <person name="Udvardi M.K."/>
            <person name="Benedito V.A."/>
            <person name="Mayer K.F."/>
            <person name="Gouzy J."/>
            <person name="Schoof H."/>
            <person name="Van de Peer Y."/>
            <person name="Proost S."/>
            <person name="Cook D.R."/>
            <person name="Meyers B.C."/>
            <person name="Spannagl M."/>
            <person name="Cheung F."/>
            <person name="De Mita S."/>
            <person name="Krishnakumar V."/>
            <person name="Gundlach H."/>
            <person name="Zhou S."/>
            <person name="Mudge J."/>
            <person name="Bharti A.K."/>
            <person name="Murray J.D."/>
            <person name="Naoumkina M.A."/>
            <person name="Rosen B."/>
            <person name="Silverstein K.A."/>
            <person name="Tang H."/>
            <person name="Rombauts S."/>
            <person name="Zhao P.X."/>
            <person name="Zhou P."/>
            <person name="Barbe V."/>
            <person name="Bardou P."/>
            <person name="Bechner M."/>
            <person name="Bellec A."/>
            <person name="Berger A."/>
            <person name="Berges H."/>
            <person name="Bidwell S."/>
            <person name="Bisseling T."/>
            <person name="Choisne N."/>
            <person name="Couloux A."/>
            <person name="Denny R."/>
            <person name="Deshpande S."/>
            <person name="Dai X."/>
            <person name="Doyle J.J."/>
            <person name="Dudez A.M."/>
            <person name="Farmer A.D."/>
            <person name="Fouteau S."/>
            <person name="Franken C."/>
            <person name="Gibelin C."/>
            <person name="Gish J."/>
            <person name="Goldstein S."/>
            <person name="Gonzalez A.J."/>
            <person name="Green P.J."/>
            <person name="Hallab A."/>
            <person name="Hartog M."/>
            <person name="Hua A."/>
            <person name="Humphray S.J."/>
            <person name="Jeong D.H."/>
            <person name="Jing Y."/>
            <person name="Jocker A."/>
            <person name="Kenton S.M."/>
            <person name="Kim D.J."/>
            <person name="Klee K."/>
            <person name="Lai H."/>
            <person name="Lang C."/>
            <person name="Lin S."/>
            <person name="Macmil S.L."/>
            <person name="Magdelenat G."/>
            <person name="Matthews L."/>
            <person name="McCorrison J."/>
            <person name="Monaghan E.L."/>
            <person name="Mun J.H."/>
            <person name="Najar F.Z."/>
            <person name="Nicholson C."/>
            <person name="Noirot C."/>
            <person name="O'Bleness M."/>
            <person name="Paule C.R."/>
            <person name="Poulain J."/>
            <person name="Prion F."/>
            <person name="Qin B."/>
            <person name="Qu C."/>
            <person name="Retzel E.F."/>
            <person name="Riddle C."/>
            <person name="Sallet E."/>
            <person name="Samain S."/>
            <person name="Samson N."/>
            <person name="Sanders I."/>
            <person name="Saurat O."/>
            <person name="Scarpelli C."/>
            <person name="Schiex T."/>
            <person name="Segurens B."/>
            <person name="Severin A.J."/>
            <person name="Sherrier D.J."/>
            <person name="Shi R."/>
            <person name="Sims S."/>
            <person name="Singer S.R."/>
            <person name="Sinharoy S."/>
            <person name="Sterck L."/>
            <person name="Viollet A."/>
            <person name="Wang B.B."/>
            <person name="Wang K."/>
            <person name="Wang M."/>
            <person name="Wang X."/>
            <person name="Warfsmann J."/>
            <person name="Weissenbach J."/>
            <person name="White D.D."/>
            <person name="White J.D."/>
            <person name="Wiley G.B."/>
            <person name="Wincker P."/>
            <person name="Xing Y."/>
            <person name="Yang L."/>
            <person name="Yao Z."/>
            <person name="Ying F."/>
            <person name="Zhai J."/>
            <person name="Zhou L."/>
            <person name="Zuber A."/>
            <person name="Denarie J."/>
            <person name="Dixon R.A."/>
            <person name="May G.D."/>
            <person name="Schwartz D.C."/>
            <person name="Rogers J."/>
            <person name="Quetier F."/>
            <person name="Town C.D."/>
            <person name="Roe B.A."/>
        </authorList>
    </citation>
    <scope>NUCLEOTIDE SEQUENCE [LARGE SCALE GENOMIC DNA]</scope>
    <source>
        <strain evidence="1">A17</strain>
        <strain evidence="2 3">cv. Jemalong A17</strain>
    </source>
</reference>
<protein>
    <submittedName>
        <fullName evidence="1 2">Uncharacterized protein</fullName>
    </submittedName>
</protein>
<dbReference type="EMBL" id="CM001224">
    <property type="protein sequence ID" value="KEH19241.1"/>
    <property type="molecule type" value="Genomic_DNA"/>
</dbReference>
<evidence type="ECO:0000313" key="1">
    <source>
        <dbReference type="EMBL" id="KEH19241.1"/>
    </source>
</evidence>
<accession>A0A072TPU9</accession>
<name>A0A072TPU9_MEDTR</name>
<dbReference type="EnsemblPlants" id="KEH19241">
    <property type="protein sequence ID" value="KEH19241"/>
    <property type="gene ID" value="MTR_8g445540"/>
</dbReference>
<keyword evidence="3" id="KW-1185">Reference proteome</keyword>
<dbReference type="Proteomes" id="UP000002051">
    <property type="component" value="Chromosome 8"/>
</dbReference>
<gene>
    <name evidence="1" type="ordered locus">MTR_8g445540</name>
</gene>
<organism evidence="1 3">
    <name type="scientific">Medicago truncatula</name>
    <name type="common">Barrel medic</name>
    <name type="synonym">Medicago tribuloides</name>
    <dbReference type="NCBI Taxonomy" id="3880"/>
    <lineage>
        <taxon>Eukaryota</taxon>
        <taxon>Viridiplantae</taxon>
        <taxon>Streptophyta</taxon>
        <taxon>Embryophyta</taxon>
        <taxon>Tracheophyta</taxon>
        <taxon>Spermatophyta</taxon>
        <taxon>Magnoliopsida</taxon>
        <taxon>eudicotyledons</taxon>
        <taxon>Gunneridae</taxon>
        <taxon>Pentapetalae</taxon>
        <taxon>rosids</taxon>
        <taxon>fabids</taxon>
        <taxon>Fabales</taxon>
        <taxon>Fabaceae</taxon>
        <taxon>Papilionoideae</taxon>
        <taxon>50 kb inversion clade</taxon>
        <taxon>NPAAA clade</taxon>
        <taxon>Hologalegina</taxon>
        <taxon>IRL clade</taxon>
        <taxon>Trifolieae</taxon>
        <taxon>Medicago</taxon>
    </lineage>
</organism>